<organism evidence="1 2">
    <name type="scientific">Brenthis ino</name>
    <name type="common">lesser marbled fritillary</name>
    <dbReference type="NCBI Taxonomy" id="405034"/>
    <lineage>
        <taxon>Eukaryota</taxon>
        <taxon>Metazoa</taxon>
        <taxon>Ecdysozoa</taxon>
        <taxon>Arthropoda</taxon>
        <taxon>Hexapoda</taxon>
        <taxon>Insecta</taxon>
        <taxon>Pterygota</taxon>
        <taxon>Neoptera</taxon>
        <taxon>Endopterygota</taxon>
        <taxon>Lepidoptera</taxon>
        <taxon>Glossata</taxon>
        <taxon>Ditrysia</taxon>
        <taxon>Papilionoidea</taxon>
        <taxon>Nymphalidae</taxon>
        <taxon>Heliconiinae</taxon>
        <taxon>Argynnini</taxon>
        <taxon>Brenthis</taxon>
    </lineage>
</organism>
<feature type="non-terminal residue" evidence="1">
    <location>
        <position position="79"/>
    </location>
</feature>
<dbReference type="AlphaFoldDB" id="A0A8J9UAT7"/>
<dbReference type="OrthoDB" id="7434177at2759"/>
<accession>A0A8J9UAT7</accession>
<reference evidence="1" key="1">
    <citation type="submission" date="2021-12" db="EMBL/GenBank/DDBJ databases">
        <authorList>
            <person name="Martin H S."/>
        </authorList>
    </citation>
    <scope>NUCLEOTIDE SEQUENCE</scope>
</reference>
<dbReference type="Proteomes" id="UP000838878">
    <property type="component" value="Chromosome 11"/>
</dbReference>
<evidence type="ECO:0000313" key="2">
    <source>
        <dbReference type="Proteomes" id="UP000838878"/>
    </source>
</evidence>
<proteinExistence type="predicted"/>
<name>A0A8J9UAT7_9NEOP</name>
<dbReference type="EMBL" id="OV170231">
    <property type="protein sequence ID" value="CAH0716827.1"/>
    <property type="molecule type" value="Genomic_DNA"/>
</dbReference>
<sequence length="79" mass="9224">MSNGNKQTKREIPSIELAQELEAARRLVKSLKEYLENLRIFKKCLREVNANSEQLIKVNLLWIDIVNNINDIRTVPYAI</sequence>
<evidence type="ECO:0000313" key="1">
    <source>
        <dbReference type="EMBL" id="CAH0716827.1"/>
    </source>
</evidence>
<protein>
    <submittedName>
        <fullName evidence="1">Uncharacterized protein</fullName>
    </submittedName>
</protein>
<gene>
    <name evidence="1" type="ORF">BINO364_LOCUS3516</name>
</gene>
<keyword evidence="2" id="KW-1185">Reference proteome</keyword>